<proteinExistence type="predicted"/>
<reference evidence="2 3" key="1">
    <citation type="submission" date="2024-02" db="EMBL/GenBank/DDBJ databases">
        <authorList>
            <person name="Daric V."/>
            <person name="Darras S."/>
        </authorList>
    </citation>
    <scope>NUCLEOTIDE SEQUENCE [LARGE SCALE GENOMIC DNA]</scope>
</reference>
<organism evidence="2 3">
    <name type="scientific">Clavelina lepadiformis</name>
    <name type="common">Light-bulb sea squirt</name>
    <name type="synonym">Ascidia lepadiformis</name>
    <dbReference type="NCBI Taxonomy" id="159417"/>
    <lineage>
        <taxon>Eukaryota</taxon>
        <taxon>Metazoa</taxon>
        <taxon>Chordata</taxon>
        <taxon>Tunicata</taxon>
        <taxon>Ascidiacea</taxon>
        <taxon>Aplousobranchia</taxon>
        <taxon>Clavelinidae</taxon>
        <taxon>Clavelina</taxon>
    </lineage>
</organism>
<evidence type="ECO:0000256" key="1">
    <source>
        <dbReference type="SAM" id="Coils"/>
    </source>
</evidence>
<gene>
    <name evidence="2" type="ORF">CVLEPA_LOCUS28303</name>
</gene>
<protein>
    <recommendedName>
        <fullName evidence="4">Sjoegren syndrome nuclear autoantigen 1</fullName>
    </recommendedName>
</protein>
<dbReference type="InterPro" id="IPR033362">
    <property type="entry name" value="SSNA1_fam"/>
</dbReference>
<dbReference type="Proteomes" id="UP001642483">
    <property type="component" value="Unassembled WGS sequence"/>
</dbReference>
<evidence type="ECO:0000313" key="2">
    <source>
        <dbReference type="EMBL" id="CAK8694993.1"/>
    </source>
</evidence>
<dbReference type="PANTHER" id="PTHR28661:SF1">
    <property type="entry name" value="MICROTUBULE NUCLEATION FACTOR SSNA1"/>
    <property type="match status" value="1"/>
</dbReference>
<dbReference type="PANTHER" id="PTHR28661">
    <property type="entry name" value="SJOEGREN SYNDROME NUCLEAR AUTOANTIGEN 1"/>
    <property type="match status" value="1"/>
</dbReference>
<evidence type="ECO:0000313" key="3">
    <source>
        <dbReference type="Proteomes" id="UP001642483"/>
    </source>
</evidence>
<dbReference type="EMBL" id="CAWYQH010000141">
    <property type="protein sequence ID" value="CAK8694993.1"/>
    <property type="molecule type" value="Genomic_DNA"/>
</dbReference>
<keyword evidence="1" id="KW-0175">Coiled coil</keyword>
<comment type="caution">
    <text evidence="2">The sequence shown here is derived from an EMBL/GenBank/DDBJ whole genome shotgun (WGS) entry which is preliminary data.</text>
</comment>
<keyword evidence="3" id="KW-1185">Reference proteome</keyword>
<name>A0ABP0GUJ8_CLALP</name>
<evidence type="ECO:0008006" key="4">
    <source>
        <dbReference type="Google" id="ProtNLM"/>
    </source>
</evidence>
<accession>A0ABP0GUJ8</accession>
<sequence>MSHSFPQLHGSGAPLQAYNNEMVKCVEDLCSRRDELKRQIESDQEEKAKLHNDIKLLTNRLANINEAIAQKMASQNEFDRAICETQAAYTRVMESSQVLLHTVNGAALKLKAKEAIQETDQIRLPRPNLKKNVSDKN</sequence>
<feature type="coiled-coil region" evidence="1">
    <location>
        <begin position="26"/>
        <end position="67"/>
    </location>
</feature>